<dbReference type="InterPro" id="IPR036908">
    <property type="entry name" value="RlpA-like_sf"/>
</dbReference>
<evidence type="ECO:0000256" key="4">
    <source>
        <dbReference type="ARBA" id="ARBA00022512"/>
    </source>
</evidence>
<gene>
    <name evidence="9" type="ORF">H5410_060105</name>
</gene>
<evidence type="ECO:0000256" key="6">
    <source>
        <dbReference type="ARBA" id="ARBA00023316"/>
    </source>
</evidence>
<proteinExistence type="inferred from homology"/>
<dbReference type="Gene3D" id="2.40.40.10">
    <property type="entry name" value="RlpA-like domain"/>
    <property type="match status" value="4"/>
</dbReference>
<feature type="transmembrane region" description="Helical" evidence="7">
    <location>
        <begin position="1155"/>
        <end position="1175"/>
    </location>
</feature>
<organism evidence="9 10">
    <name type="scientific">Solanum commersonii</name>
    <name type="common">Commerson's wild potato</name>
    <name type="synonym">Commerson's nightshade</name>
    <dbReference type="NCBI Taxonomy" id="4109"/>
    <lineage>
        <taxon>Eukaryota</taxon>
        <taxon>Viridiplantae</taxon>
        <taxon>Streptophyta</taxon>
        <taxon>Embryophyta</taxon>
        <taxon>Tracheophyta</taxon>
        <taxon>Spermatophyta</taxon>
        <taxon>Magnoliopsida</taxon>
        <taxon>eudicotyledons</taxon>
        <taxon>Gunneridae</taxon>
        <taxon>Pentapetalae</taxon>
        <taxon>asterids</taxon>
        <taxon>lamiids</taxon>
        <taxon>Solanales</taxon>
        <taxon>Solanaceae</taxon>
        <taxon>Solanoideae</taxon>
        <taxon>Solaneae</taxon>
        <taxon>Solanum</taxon>
    </lineage>
</organism>
<name>A0A9J5W461_SOLCO</name>
<dbReference type="PANTHER" id="PTHR31867">
    <property type="entry name" value="EXPANSIN-A15"/>
    <property type="match status" value="1"/>
</dbReference>
<feature type="transmembrane region" description="Helical" evidence="7">
    <location>
        <begin position="297"/>
        <end position="315"/>
    </location>
</feature>
<keyword evidence="4" id="KW-0964">Secreted</keyword>
<accession>A0A9J5W461</accession>
<evidence type="ECO:0000256" key="3">
    <source>
        <dbReference type="ARBA" id="ARBA00005392"/>
    </source>
</evidence>
<evidence type="ECO:0000256" key="1">
    <source>
        <dbReference type="ARBA" id="ARBA00004170"/>
    </source>
</evidence>
<dbReference type="InterPro" id="IPR007118">
    <property type="entry name" value="Expan_Lol_pI"/>
</dbReference>
<feature type="transmembrane region" description="Helical" evidence="7">
    <location>
        <begin position="531"/>
        <end position="554"/>
    </location>
</feature>
<dbReference type="GO" id="GO:0005576">
    <property type="term" value="C:extracellular region"/>
    <property type="evidence" value="ECO:0007669"/>
    <property type="project" value="InterPro"/>
</dbReference>
<feature type="transmembrane region" description="Helical" evidence="7">
    <location>
        <begin position="680"/>
        <end position="701"/>
    </location>
</feature>
<keyword evidence="4" id="KW-0134">Cell wall</keyword>
<evidence type="ECO:0000313" key="10">
    <source>
        <dbReference type="Proteomes" id="UP000824120"/>
    </source>
</evidence>
<keyword evidence="6" id="KW-0961">Cell wall biogenesis/degradation</keyword>
<dbReference type="GO" id="GO:0009653">
    <property type="term" value="P:anatomical structure morphogenesis"/>
    <property type="evidence" value="ECO:0007669"/>
    <property type="project" value="UniProtKB-ARBA"/>
</dbReference>
<feature type="transmembrane region" description="Helical" evidence="7">
    <location>
        <begin position="500"/>
        <end position="519"/>
    </location>
</feature>
<keyword evidence="7" id="KW-1133">Transmembrane helix</keyword>
<dbReference type="GO" id="GO:0009664">
    <property type="term" value="P:plant-type cell wall organization"/>
    <property type="evidence" value="ECO:0007669"/>
    <property type="project" value="InterPro"/>
</dbReference>
<protein>
    <recommendedName>
        <fullName evidence="8">Expansin-like EG45 domain-containing protein</fullName>
    </recommendedName>
</protein>
<feature type="transmembrane region" description="Helical" evidence="7">
    <location>
        <begin position="961"/>
        <end position="981"/>
    </location>
</feature>
<evidence type="ECO:0000259" key="8">
    <source>
        <dbReference type="PROSITE" id="PS50842"/>
    </source>
</evidence>
<dbReference type="OrthoDB" id="5823761at2759"/>
<dbReference type="GO" id="GO:0016020">
    <property type="term" value="C:membrane"/>
    <property type="evidence" value="ECO:0007669"/>
    <property type="project" value="UniProtKB-SubCell"/>
</dbReference>
<dbReference type="PRINTS" id="PR01225">
    <property type="entry name" value="EXPANSNFAMLY"/>
</dbReference>
<evidence type="ECO:0000313" key="9">
    <source>
        <dbReference type="EMBL" id="KAG5570339.1"/>
    </source>
</evidence>
<dbReference type="PROSITE" id="PS50842">
    <property type="entry name" value="EXPANSIN_EG45"/>
    <property type="match status" value="1"/>
</dbReference>
<dbReference type="SUPFAM" id="SSF50685">
    <property type="entry name" value="Barwin-like endoglucanases"/>
    <property type="match status" value="5"/>
</dbReference>
<comment type="subcellular location">
    <subcellularLocation>
        <location evidence="1">Membrane</location>
        <topology evidence="1">Peripheral membrane protein</topology>
    </subcellularLocation>
    <subcellularLocation>
        <location evidence="2">Secreted</location>
        <location evidence="2">Cell wall</location>
    </subcellularLocation>
</comment>
<evidence type="ECO:0000256" key="2">
    <source>
        <dbReference type="ARBA" id="ARBA00004191"/>
    </source>
</evidence>
<dbReference type="InterPro" id="IPR002963">
    <property type="entry name" value="Expansin"/>
</dbReference>
<comment type="caution">
    <text evidence="9">The sequence shown here is derived from an EMBL/GenBank/DDBJ whole genome shotgun (WGS) entry which is preliminary data.</text>
</comment>
<dbReference type="InterPro" id="IPR007117">
    <property type="entry name" value="Expansin_CBD"/>
</dbReference>
<reference evidence="9 10" key="1">
    <citation type="submission" date="2020-09" db="EMBL/GenBank/DDBJ databases">
        <title>De no assembly of potato wild relative species, Solanum commersonii.</title>
        <authorList>
            <person name="Cho K."/>
        </authorList>
    </citation>
    <scope>NUCLEOTIDE SEQUENCE [LARGE SCALE GENOMIC DNA]</scope>
    <source>
        <strain evidence="9">LZ3.2</strain>
        <tissue evidence="9">Leaf</tissue>
    </source>
</reference>
<feature type="domain" description="Expansin-like EG45" evidence="8">
    <location>
        <begin position="723"/>
        <end position="1046"/>
    </location>
</feature>
<keyword evidence="5 7" id="KW-0472">Membrane</keyword>
<dbReference type="EMBL" id="JACXVP010000012">
    <property type="protein sequence ID" value="KAG5570339.1"/>
    <property type="molecule type" value="Genomic_DNA"/>
</dbReference>
<keyword evidence="10" id="KW-1185">Reference proteome</keyword>
<dbReference type="Proteomes" id="UP000824120">
    <property type="component" value="Chromosome 12"/>
</dbReference>
<dbReference type="AlphaFoldDB" id="A0A9J5W461"/>
<dbReference type="SUPFAM" id="SSF49590">
    <property type="entry name" value="PHL pollen allergen"/>
    <property type="match status" value="2"/>
</dbReference>
<feature type="transmembrane region" description="Helical" evidence="7">
    <location>
        <begin position="220"/>
        <end position="239"/>
    </location>
</feature>
<feature type="transmembrane region" description="Helical" evidence="7">
    <location>
        <begin position="1232"/>
        <end position="1253"/>
    </location>
</feature>
<sequence length="1263" mass="134106">MAYFGFSFVGLLAMVSSVYGYGGGGWINANATFYGGGDASGTMGGDCGYGNLYSHGYGTNTAALSTAMFSNGLSFKKGYPVEEGEESVLVTNVGGGGGGDVHSVAVKGSRTGDGRSLISYNVALAHWSFRQTYTGYFGIFYFLEGQKWKAVVDFIHQQLSLARGPGRGRRSGRYGGVGGSASDEWHANFELGGSSFEVPLSKNPSVPQPAHDHSPKKHGLVWLFFVGLLAMVSSVYGYGGGGWINANATFYGGGDASGTMGGDCGYGNLYSQGYDINTAALSTVMFSNGLSSKGGGVILQFTILISLSLFSNTLLNRKLELSLLLIEGVPCRRRGGIRFTINVHSYFNLVLVTNIGGGDVHSVVLNGSRTGDGRCLISYNVAPAHCGHLDRHILMLNSTKSIKWGLFHVFERQKWEVLVDFIQKQLVGGGWVGVESGVMDQSRARGCGRDGGVGDSASDEWHANFELGGSSSEVPLSKQPSVPQPARVSMNENLITLQSIMAYFGIFFIGLVAMVSFVYGYGGGGYGTNTAALSTAMFSNGLSFKKAGIVLVAYRRGTLLKKGRNQVLKDQKLVGSQCQETRDKTGRTTTTLMDTHYHLRLQQKYFGGKGVVFKSLARGPGRSRRRGRDGGVGGSASEEWHANFEFSGSSSEVPLSKQPSVPQLALVSMNENLLTLQRNMAYFGIFFVGLLAVVSFVYGYGGRGWINAHATFYGGGDASGTMGGDCGIGNLYSQGYGTNTSALSAAMFSNGQGCLPGSIVVTGTNFCPPNNVLPNNARGCLFSNTLLIRKLELSLLLIEGVPCRRRGGIRFTINGHSYFNLVLVTNVGGGGGGDVHSVAVKGSKTGDGRSLISYNVVPAHWSFRPTYTGYFGIFYLEGESGSGGWTLSASWVLDRSLVRGPGRGPRRGRDGGVGGSASDEWHANFEFGGSSSEVPLSKQPSVPQLAHVSMNENLLTLQRNMAYFGIFFVGLLAMVSSVYGYGGGGWINAHATFYGGGDHQTTGGFQGYGTNTGALSTAMFNNGLSFKKARIVPVAYRRVPCRRRGGIRFTINGPSYFNLVLATNVGAGVDVHSVAIKGSRTGDGRSLISYNVAPAHSGHLDRHILRVRGGGVGGSCPDEWHANFEFGGSSSEVPLSKQPSVPQLAHSRLTLQRNMAYFGIFFVGLLAMVSFVYGYGGGSWINANATFYGSGDASGTMGGDCGYENLYSQGYGTNTAALSTDMFSNGLSFKGAGVILHFTILTSLSLFSNTLLIKKLELSLLLI</sequence>
<keyword evidence="7" id="KW-0812">Transmembrane</keyword>
<evidence type="ECO:0000256" key="7">
    <source>
        <dbReference type="SAM" id="Phobius"/>
    </source>
</evidence>
<dbReference type="Pfam" id="PF01357">
    <property type="entry name" value="Expansin_C"/>
    <property type="match status" value="1"/>
</dbReference>
<comment type="similarity">
    <text evidence="3">Belongs to the expansin family. Expansin A subfamily.</text>
</comment>
<dbReference type="InterPro" id="IPR007112">
    <property type="entry name" value="Expansin/allergen_DPBB_dom"/>
</dbReference>
<dbReference type="InterPro" id="IPR036749">
    <property type="entry name" value="Expansin_CBD_sf"/>
</dbReference>
<evidence type="ECO:0000256" key="5">
    <source>
        <dbReference type="ARBA" id="ARBA00023136"/>
    </source>
</evidence>